<organism evidence="9 10">
    <name type="scientific">Prymnesium parvum</name>
    <name type="common">Toxic golden alga</name>
    <dbReference type="NCBI Taxonomy" id="97485"/>
    <lineage>
        <taxon>Eukaryota</taxon>
        <taxon>Haptista</taxon>
        <taxon>Haptophyta</taxon>
        <taxon>Prymnesiophyceae</taxon>
        <taxon>Prymnesiales</taxon>
        <taxon>Prymnesiaceae</taxon>
        <taxon>Prymnesium</taxon>
    </lineage>
</organism>
<evidence type="ECO:0000256" key="3">
    <source>
        <dbReference type="ARBA" id="ARBA00022840"/>
    </source>
</evidence>
<feature type="signal peptide" evidence="7">
    <location>
        <begin position="1"/>
        <end position="16"/>
    </location>
</feature>
<accession>A0AB34IM76</accession>
<evidence type="ECO:0000259" key="8">
    <source>
        <dbReference type="Pfam" id="PF06155"/>
    </source>
</evidence>
<feature type="domain" description="Gamma-butyrobetaine hydroxylase-like N-terminal" evidence="8">
    <location>
        <begin position="462"/>
        <end position="526"/>
    </location>
</feature>
<feature type="chain" id="PRO_5044201945" description="Gamma-butyrobetaine hydroxylase-like N-terminal domain-containing protein" evidence="7">
    <location>
        <begin position="17"/>
        <end position="560"/>
    </location>
</feature>
<keyword evidence="10" id="KW-1185">Reference proteome</keyword>
<dbReference type="Gene3D" id="3.40.50.300">
    <property type="entry name" value="P-loop containing nucleotide triphosphate hydrolases"/>
    <property type="match status" value="1"/>
</dbReference>
<dbReference type="InterPro" id="IPR027417">
    <property type="entry name" value="P-loop_NTPase"/>
</dbReference>
<keyword evidence="2" id="KW-0547">Nucleotide-binding</keyword>
<dbReference type="SUPFAM" id="SSF117916">
    <property type="entry name" value="Fe-S cluster assembly (FSCA) domain-like"/>
    <property type="match status" value="1"/>
</dbReference>
<evidence type="ECO:0000256" key="6">
    <source>
        <dbReference type="ARBA" id="ARBA00024036"/>
    </source>
</evidence>
<evidence type="ECO:0000256" key="5">
    <source>
        <dbReference type="ARBA" id="ARBA00023014"/>
    </source>
</evidence>
<dbReference type="PROSITE" id="PS01215">
    <property type="entry name" value="MRP"/>
    <property type="match status" value="1"/>
</dbReference>
<evidence type="ECO:0000256" key="1">
    <source>
        <dbReference type="ARBA" id="ARBA00022723"/>
    </source>
</evidence>
<dbReference type="InterPro" id="IPR044304">
    <property type="entry name" value="NUBPL-like"/>
</dbReference>
<dbReference type="GO" id="GO:0005524">
    <property type="term" value="F:ATP binding"/>
    <property type="evidence" value="ECO:0007669"/>
    <property type="project" value="UniProtKB-KW"/>
</dbReference>
<sequence>MSLRLLLIALLFVAQAQSFIAHRPVKSPLPLPRVAAIPTAAVDAETLLVQSEVLEVLTQVNDASLFDLAAEAGKPTDVVSLGLVRSVDVDPRSRAVAVSIELPIDAASAGAKERVGPACERLLREQLAWAGEISIEIGIQPAAAAQPPDLSPLRALADNSGMGVEAGGKAAAVAGVGKVAHIVAVASCKGGVGKSTTAVNLAYSLAAAGERVGIVDLDIHGPSLPTMVRPAGGLQLDGEVLLPLEAHGVKLMSMGFINPGAMPLRGAKITPVVQQLVGRTAWGELDFLIVDLPPGTGDVQLTLSQDFKVAAAVLVTTPQRLSFVDVVKGVEMFDKVGIPTVAVVENMAGFSHASLAAEADEFALKHKLSADASAELRAILTRRVTIFGESHVGRLKEMWGIDASFSLPLLPEIASSADDGVPLVVTEPAGDAALVYAQIADAVQREVRALRSTVLPQCLYLSESNTVEIRCEDGEHQSITPIALRKLCRSPSNRPDELPADLYPVDLVPMGNYALSVRWSDGHQSLLPYASFVEGWVPAGLRARDEKARDEKAPSSSAAR</sequence>
<dbReference type="Pfam" id="PF06155">
    <property type="entry name" value="GBBH-like_N"/>
    <property type="match status" value="1"/>
</dbReference>
<dbReference type="Pfam" id="PF10609">
    <property type="entry name" value="ParA"/>
    <property type="match status" value="1"/>
</dbReference>
<evidence type="ECO:0000256" key="7">
    <source>
        <dbReference type="SAM" id="SignalP"/>
    </source>
</evidence>
<dbReference type="InterPro" id="IPR019591">
    <property type="entry name" value="Mrp/NBP35_ATP-bd"/>
</dbReference>
<evidence type="ECO:0000256" key="4">
    <source>
        <dbReference type="ARBA" id="ARBA00023004"/>
    </source>
</evidence>
<name>A0AB34IM76_PRYPA</name>
<dbReference type="Gene3D" id="3.30.2020.30">
    <property type="match status" value="1"/>
</dbReference>
<dbReference type="PANTHER" id="PTHR42961">
    <property type="entry name" value="IRON-SULFUR PROTEIN NUBPL"/>
    <property type="match status" value="1"/>
</dbReference>
<dbReference type="InterPro" id="IPR038492">
    <property type="entry name" value="GBBH-like_N_sf"/>
</dbReference>
<evidence type="ECO:0000256" key="2">
    <source>
        <dbReference type="ARBA" id="ARBA00022741"/>
    </source>
</evidence>
<reference evidence="9 10" key="1">
    <citation type="journal article" date="2024" name="Science">
        <title>Giant polyketide synthase enzymes in the biosynthesis of giant marine polyether toxins.</title>
        <authorList>
            <person name="Fallon T.R."/>
            <person name="Shende V.V."/>
            <person name="Wierzbicki I.H."/>
            <person name="Pendleton A.L."/>
            <person name="Watervoot N.F."/>
            <person name="Auber R.P."/>
            <person name="Gonzalez D.J."/>
            <person name="Wisecaver J.H."/>
            <person name="Moore B.S."/>
        </authorList>
    </citation>
    <scope>NUCLEOTIDE SEQUENCE [LARGE SCALE GENOMIC DNA]</scope>
    <source>
        <strain evidence="9 10">12B1</strain>
    </source>
</reference>
<protein>
    <recommendedName>
        <fullName evidence="8">Gamma-butyrobetaine hydroxylase-like N-terminal domain-containing protein</fullName>
    </recommendedName>
</protein>
<comment type="similarity">
    <text evidence="6">Belongs to the Mrp/NBP35 ATP-binding proteins family.</text>
</comment>
<keyword evidence="4" id="KW-0408">Iron</keyword>
<dbReference type="AlphaFoldDB" id="A0AB34IM76"/>
<proteinExistence type="inferred from homology"/>
<keyword evidence="5" id="KW-0411">Iron-sulfur</keyword>
<keyword evidence="3" id="KW-0067">ATP-binding</keyword>
<dbReference type="EMBL" id="JBGBPQ010000023">
    <property type="protein sequence ID" value="KAL1500281.1"/>
    <property type="molecule type" value="Genomic_DNA"/>
</dbReference>
<dbReference type="GO" id="GO:0051539">
    <property type="term" value="F:4 iron, 4 sulfur cluster binding"/>
    <property type="evidence" value="ECO:0007669"/>
    <property type="project" value="TreeGrafter"/>
</dbReference>
<dbReference type="GO" id="GO:0140663">
    <property type="term" value="F:ATP-dependent FeS chaperone activity"/>
    <property type="evidence" value="ECO:0007669"/>
    <property type="project" value="InterPro"/>
</dbReference>
<dbReference type="PANTHER" id="PTHR42961:SF2">
    <property type="entry name" value="IRON-SULFUR PROTEIN NUBPL"/>
    <property type="match status" value="1"/>
</dbReference>
<dbReference type="GO" id="GO:0046872">
    <property type="term" value="F:metal ion binding"/>
    <property type="evidence" value="ECO:0007669"/>
    <property type="project" value="UniProtKB-KW"/>
</dbReference>
<keyword evidence="7" id="KW-0732">Signal</keyword>
<gene>
    <name evidence="9" type="ORF">AB1Y20_012948</name>
</gene>
<dbReference type="CDD" id="cd02037">
    <property type="entry name" value="Mrp_NBP35"/>
    <property type="match status" value="1"/>
</dbReference>
<dbReference type="InterPro" id="IPR034904">
    <property type="entry name" value="FSCA_dom_sf"/>
</dbReference>
<evidence type="ECO:0000313" key="10">
    <source>
        <dbReference type="Proteomes" id="UP001515480"/>
    </source>
</evidence>
<dbReference type="InterPro" id="IPR033756">
    <property type="entry name" value="YlxH/NBP35"/>
</dbReference>
<dbReference type="GO" id="GO:0016226">
    <property type="term" value="P:iron-sulfur cluster assembly"/>
    <property type="evidence" value="ECO:0007669"/>
    <property type="project" value="InterPro"/>
</dbReference>
<dbReference type="SUPFAM" id="SSF52540">
    <property type="entry name" value="P-loop containing nucleoside triphosphate hydrolases"/>
    <property type="match status" value="1"/>
</dbReference>
<evidence type="ECO:0000313" key="9">
    <source>
        <dbReference type="EMBL" id="KAL1500281.1"/>
    </source>
</evidence>
<dbReference type="InterPro" id="IPR010376">
    <property type="entry name" value="GBBH-like_N"/>
</dbReference>
<dbReference type="Proteomes" id="UP001515480">
    <property type="component" value="Unassembled WGS sequence"/>
</dbReference>
<keyword evidence="1" id="KW-0479">Metal-binding</keyword>
<dbReference type="InterPro" id="IPR000808">
    <property type="entry name" value="Mrp-like_CS"/>
</dbReference>
<dbReference type="Gene3D" id="3.30.300.130">
    <property type="entry name" value="Fe-S cluster assembly (FSCA)"/>
    <property type="match status" value="1"/>
</dbReference>
<dbReference type="HAMAP" id="MF_02040">
    <property type="entry name" value="Mrp_NBP35"/>
    <property type="match status" value="1"/>
</dbReference>
<comment type="caution">
    <text evidence="9">The sequence shown here is derived from an EMBL/GenBank/DDBJ whole genome shotgun (WGS) entry which is preliminary data.</text>
</comment>